<dbReference type="AlphaFoldDB" id="A0A8F5C1M4"/>
<dbReference type="GeneID" id="65557401"/>
<dbReference type="RefSeq" id="WP_218260315.1">
    <property type="nucleotide sequence ID" value="NZ_CP077713.1"/>
</dbReference>
<keyword evidence="3" id="KW-1185">Reference proteome</keyword>
<evidence type="ECO:0000313" key="3">
    <source>
        <dbReference type="Proteomes" id="UP000694036"/>
    </source>
</evidence>
<dbReference type="Pfam" id="PF21100">
    <property type="entry name" value="WHD_MCM"/>
    <property type="match status" value="1"/>
</dbReference>
<accession>A0A8F5C1M4</accession>
<evidence type="ECO:0000259" key="1">
    <source>
        <dbReference type="Pfam" id="PF21100"/>
    </source>
</evidence>
<feature type="domain" description="MCM C-terminal" evidence="1">
    <location>
        <begin position="13"/>
        <end position="52"/>
    </location>
</feature>
<dbReference type="InterPro" id="IPR048907">
    <property type="entry name" value="WHD_MCM_arc"/>
</dbReference>
<reference evidence="2 3" key="1">
    <citation type="journal article" date="2021" name="Environ. Microbiol.">
        <title>New insights into the diversity and evolution of the archaeal mobilome from three complete genomes of Saccharolobus shibatae.</title>
        <authorList>
            <person name="Medvedeva S."/>
            <person name="Brandt D."/>
            <person name="Cvirkaite-Krupovic V."/>
            <person name="Liu Y."/>
            <person name="Severinov K."/>
            <person name="Ishino S."/>
            <person name="Ishino Y."/>
            <person name="Prangishvili D."/>
            <person name="Kalinowski J."/>
            <person name="Krupovic M."/>
        </authorList>
    </citation>
    <scope>NUCLEOTIDE SEQUENCE [LARGE SCALE GENOMIC DNA]</scope>
    <source>
        <strain evidence="2 3">S38A</strain>
    </source>
</reference>
<organism evidence="2 3">
    <name type="scientific">Saccharolobus shibatae</name>
    <dbReference type="NCBI Taxonomy" id="2286"/>
    <lineage>
        <taxon>Archaea</taxon>
        <taxon>Thermoproteota</taxon>
        <taxon>Thermoprotei</taxon>
        <taxon>Sulfolobales</taxon>
        <taxon>Sulfolobaceae</taxon>
        <taxon>Saccharolobus</taxon>
    </lineage>
</organism>
<name>A0A8F5C1M4_9CREN</name>
<dbReference type="EMBL" id="CP077713">
    <property type="protein sequence ID" value="QXJ35509.1"/>
    <property type="molecule type" value="Genomic_DNA"/>
</dbReference>
<dbReference type="Proteomes" id="UP000694036">
    <property type="component" value="Chromosome"/>
</dbReference>
<proteinExistence type="predicted"/>
<gene>
    <name evidence="2" type="ORF">J5U22_02056</name>
</gene>
<protein>
    <recommendedName>
        <fullName evidence="1">MCM C-terminal domain-containing protein</fullName>
    </recommendedName>
</protein>
<evidence type="ECO:0000313" key="2">
    <source>
        <dbReference type="EMBL" id="QXJ35509.1"/>
    </source>
</evidence>
<sequence length="58" mass="6564">MNLLREGGKMGSKNRYLRVIRVCKGGCKWSDIKNGLESLEGIRLNDNIVYTISELPHS</sequence>